<dbReference type="OrthoDB" id="597504at2"/>
<accession>A0A5B8W0R4</accession>
<gene>
    <name evidence="2" type="ORF">FSB76_16100</name>
</gene>
<evidence type="ECO:0000256" key="1">
    <source>
        <dbReference type="SAM" id="SignalP"/>
    </source>
</evidence>
<organism evidence="2 3">
    <name type="scientific">Mucilaginibacter ginsenosidivorax</name>
    <dbReference type="NCBI Taxonomy" id="862126"/>
    <lineage>
        <taxon>Bacteria</taxon>
        <taxon>Pseudomonadati</taxon>
        <taxon>Bacteroidota</taxon>
        <taxon>Sphingobacteriia</taxon>
        <taxon>Sphingobacteriales</taxon>
        <taxon>Sphingobacteriaceae</taxon>
        <taxon>Mucilaginibacter</taxon>
    </lineage>
</organism>
<protein>
    <recommendedName>
        <fullName evidence="4">Outer membrane beta-barrel protein</fullName>
    </recommendedName>
</protein>
<proteinExistence type="predicted"/>
<evidence type="ECO:0000313" key="3">
    <source>
        <dbReference type="Proteomes" id="UP000321362"/>
    </source>
</evidence>
<evidence type="ECO:0000313" key="2">
    <source>
        <dbReference type="EMBL" id="QEC77394.1"/>
    </source>
</evidence>
<dbReference type="Proteomes" id="UP000321362">
    <property type="component" value="Chromosome"/>
</dbReference>
<keyword evidence="1" id="KW-0732">Signal</keyword>
<dbReference type="RefSeq" id="WP_147055040.1">
    <property type="nucleotide sequence ID" value="NZ_CP042437.1"/>
</dbReference>
<reference evidence="2 3" key="1">
    <citation type="journal article" date="2013" name="J. Microbiol.">
        <title>Mucilaginibacter ginsenosidivorax sp. nov., with ginsenoside converting activity isolated from sediment.</title>
        <authorList>
            <person name="Kim J.K."/>
            <person name="Choi T.E."/>
            <person name="Liu Q.M."/>
            <person name="Park H.Y."/>
            <person name="Yi T.H."/>
            <person name="Yoon M.H."/>
            <person name="Kim S.C."/>
            <person name="Im W.T."/>
        </authorList>
    </citation>
    <scope>NUCLEOTIDE SEQUENCE [LARGE SCALE GENOMIC DNA]</scope>
    <source>
        <strain evidence="2 3">KHI28</strain>
    </source>
</reference>
<dbReference type="AlphaFoldDB" id="A0A5B8W0R4"/>
<evidence type="ECO:0008006" key="4">
    <source>
        <dbReference type="Google" id="ProtNLM"/>
    </source>
</evidence>
<name>A0A5B8W0R4_9SPHI</name>
<dbReference type="Gene3D" id="2.40.160.170">
    <property type="match status" value="1"/>
</dbReference>
<sequence length="232" mass="25163">MKNFISTLLTMLFYIAAYAQQINTESPVTGNAAQFVSPISVQVLVGSQGIGADVKYGFLPRLSGRLGFGIIPVSKNKDFHFFGFAVQGQFSTSFSNVHLLADYSPFNTNSIRLVGGASYITQGKATALISPMGGYNIGSQSLTKDQIGVLQADVTWKGVAPYLGIALFKGFPGQLLNVNVDVGSYYLSSPGTSFTGTKLLSDNDANNIQFNKNMQGYRWMPVVQLNFNLRIR</sequence>
<dbReference type="EMBL" id="CP042437">
    <property type="protein sequence ID" value="QEC77394.1"/>
    <property type="molecule type" value="Genomic_DNA"/>
</dbReference>
<feature type="chain" id="PRO_5023134189" description="Outer membrane beta-barrel protein" evidence="1">
    <location>
        <begin position="20"/>
        <end position="232"/>
    </location>
</feature>
<keyword evidence="3" id="KW-1185">Reference proteome</keyword>
<feature type="signal peptide" evidence="1">
    <location>
        <begin position="1"/>
        <end position="19"/>
    </location>
</feature>
<dbReference type="KEGG" id="mgk:FSB76_16100"/>